<organism evidence="20 21">
    <name type="scientific">Varroa destructor</name>
    <name type="common">Honeybee mite</name>
    <dbReference type="NCBI Taxonomy" id="109461"/>
    <lineage>
        <taxon>Eukaryota</taxon>
        <taxon>Metazoa</taxon>
        <taxon>Ecdysozoa</taxon>
        <taxon>Arthropoda</taxon>
        <taxon>Chelicerata</taxon>
        <taxon>Arachnida</taxon>
        <taxon>Acari</taxon>
        <taxon>Parasitiformes</taxon>
        <taxon>Mesostigmata</taxon>
        <taxon>Gamasina</taxon>
        <taxon>Dermanyssoidea</taxon>
        <taxon>Varroidae</taxon>
        <taxon>Varroa</taxon>
    </lineage>
</organism>
<keyword evidence="10 16" id="KW-0802">TPR repeat</keyword>
<dbReference type="GO" id="GO:0005789">
    <property type="term" value="C:endoplasmic reticulum membrane"/>
    <property type="evidence" value="ECO:0007669"/>
    <property type="project" value="TreeGrafter"/>
</dbReference>
<dbReference type="OrthoDB" id="1658288at2759"/>
<dbReference type="Pfam" id="PF08409">
    <property type="entry name" value="TMTC_DUF1736"/>
    <property type="match status" value="1"/>
</dbReference>
<evidence type="ECO:0000256" key="9">
    <source>
        <dbReference type="ARBA" id="ARBA00022737"/>
    </source>
</evidence>
<evidence type="ECO:0000256" key="15">
    <source>
        <dbReference type="ARBA" id="ARBA00045102"/>
    </source>
</evidence>
<keyword evidence="18" id="KW-0732">Signal</keyword>
<accession>A0A7M7KVG3</accession>
<dbReference type="Pfam" id="PF13432">
    <property type="entry name" value="TPR_16"/>
    <property type="match status" value="2"/>
</dbReference>
<feature type="repeat" description="TPR" evidence="16">
    <location>
        <begin position="582"/>
        <end position="615"/>
    </location>
</feature>
<feature type="transmembrane region" description="Helical" evidence="17">
    <location>
        <begin position="241"/>
        <end position="259"/>
    </location>
</feature>
<feature type="transmembrane region" description="Helical" evidence="17">
    <location>
        <begin position="97"/>
        <end position="118"/>
    </location>
</feature>
<keyword evidence="11" id="KW-0256">Endoplasmic reticulum</keyword>
<comment type="pathway">
    <text evidence="4">Protein modification; protein glycosylation.</text>
</comment>
<protein>
    <recommendedName>
        <fullName evidence="6">dolichyl-phosphate-mannose--protein mannosyltransferase</fullName>
        <ecNumber evidence="6">2.4.1.109</ecNumber>
    </recommendedName>
</protein>
<proteinExistence type="inferred from homology"/>
<evidence type="ECO:0000256" key="5">
    <source>
        <dbReference type="ARBA" id="ARBA00007882"/>
    </source>
</evidence>
<dbReference type="OMA" id="TQIFYND"/>
<feature type="repeat" description="TPR" evidence="16">
    <location>
        <begin position="469"/>
        <end position="502"/>
    </location>
</feature>
<dbReference type="SUPFAM" id="SSF48452">
    <property type="entry name" value="TPR-like"/>
    <property type="match status" value="2"/>
</dbReference>
<dbReference type="KEGG" id="vde:111254635"/>
<feature type="repeat" description="TPR" evidence="16">
    <location>
        <begin position="755"/>
        <end position="788"/>
    </location>
</feature>
<evidence type="ECO:0000256" key="13">
    <source>
        <dbReference type="ARBA" id="ARBA00023136"/>
    </source>
</evidence>
<keyword evidence="12 17" id="KW-1133">Transmembrane helix</keyword>
<comment type="function">
    <text evidence="1">Transfers mannosyl residues to the hydroxyl group of serine or threonine residues.</text>
</comment>
<evidence type="ECO:0000256" key="2">
    <source>
        <dbReference type="ARBA" id="ARBA00004141"/>
    </source>
</evidence>
<dbReference type="Gene3D" id="1.25.40.10">
    <property type="entry name" value="Tetratricopeptide repeat domain"/>
    <property type="match status" value="3"/>
</dbReference>
<dbReference type="FunCoup" id="A0A7M7KVG3">
    <property type="interactions" value="79"/>
</dbReference>
<dbReference type="UniPathway" id="UPA00378"/>
<evidence type="ECO:0000256" key="12">
    <source>
        <dbReference type="ARBA" id="ARBA00022989"/>
    </source>
</evidence>
<evidence type="ECO:0000256" key="14">
    <source>
        <dbReference type="ARBA" id="ARBA00045085"/>
    </source>
</evidence>
<feature type="repeat" description="TPR" evidence="16">
    <location>
        <begin position="619"/>
        <end position="652"/>
    </location>
</feature>
<evidence type="ECO:0000256" key="4">
    <source>
        <dbReference type="ARBA" id="ARBA00004922"/>
    </source>
</evidence>
<keyword evidence="21" id="KW-1185">Reference proteome</keyword>
<dbReference type="Proteomes" id="UP000594260">
    <property type="component" value="Unplaced"/>
</dbReference>
<keyword evidence="13 17" id="KW-0472">Membrane</keyword>
<comment type="catalytic activity">
    <reaction evidence="14">
        <text>a di-trans,poly-cis-dolichyl beta-D-mannosyl phosphate + L-threonyl-[protein] = 3-O-(alpha-D-mannosyl)-L-threonyl-[protein] + a di-trans,poly-cis-dolichyl phosphate + H(+)</text>
        <dbReference type="Rhea" id="RHEA:53396"/>
        <dbReference type="Rhea" id="RHEA-COMP:11060"/>
        <dbReference type="Rhea" id="RHEA-COMP:13547"/>
        <dbReference type="Rhea" id="RHEA-COMP:19498"/>
        <dbReference type="Rhea" id="RHEA-COMP:19501"/>
        <dbReference type="ChEBI" id="CHEBI:15378"/>
        <dbReference type="ChEBI" id="CHEBI:30013"/>
        <dbReference type="ChEBI" id="CHEBI:57683"/>
        <dbReference type="ChEBI" id="CHEBI:58211"/>
        <dbReference type="ChEBI" id="CHEBI:137323"/>
        <dbReference type="EC" id="2.4.1.109"/>
    </reaction>
</comment>
<name>A0A7M7KVG3_VARDE</name>
<comment type="subcellular location">
    <subcellularLocation>
        <location evidence="3">Endoplasmic reticulum</location>
    </subcellularLocation>
    <subcellularLocation>
        <location evidence="2">Membrane</location>
        <topology evidence="2">Multi-pass membrane protein</topology>
    </subcellularLocation>
</comment>
<reference evidence="20" key="1">
    <citation type="submission" date="2021-01" db="UniProtKB">
        <authorList>
            <consortium name="EnsemblMetazoa"/>
        </authorList>
    </citation>
    <scope>IDENTIFICATION</scope>
</reference>
<evidence type="ECO:0000256" key="18">
    <source>
        <dbReference type="SAM" id="SignalP"/>
    </source>
</evidence>
<evidence type="ECO:0000256" key="6">
    <source>
        <dbReference type="ARBA" id="ARBA00012839"/>
    </source>
</evidence>
<evidence type="ECO:0000256" key="3">
    <source>
        <dbReference type="ARBA" id="ARBA00004240"/>
    </source>
</evidence>
<keyword evidence="8 17" id="KW-0812">Transmembrane</keyword>
<feature type="chain" id="PRO_5029670778" description="dolichyl-phosphate-mannose--protein mannosyltransferase" evidence="18">
    <location>
        <begin position="19"/>
        <end position="805"/>
    </location>
</feature>
<dbReference type="PROSITE" id="PS50293">
    <property type="entry name" value="TPR_REGION"/>
    <property type="match status" value="2"/>
</dbReference>
<evidence type="ECO:0000256" key="8">
    <source>
        <dbReference type="ARBA" id="ARBA00022692"/>
    </source>
</evidence>
<evidence type="ECO:0000256" key="10">
    <source>
        <dbReference type="ARBA" id="ARBA00022803"/>
    </source>
</evidence>
<evidence type="ECO:0000313" key="20">
    <source>
        <dbReference type="EnsemblMetazoa" id="XP_022671427"/>
    </source>
</evidence>
<evidence type="ECO:0000259" key="19">
    <source>
        <dbReference type="Pfam" id="PF08409"/>
    </source>
</evidence>
<dbReference type="PANTHER" id="PTHR44216">
    <property type="entry name" value="PROTEIN O-MANNOSYL-TRANSFERASE TMTC2"/>
    <property type="match status" value="1"/>
</dbReference>
<dbReference type="GO" id="GO:0004169">
    <property type="term" value="F:dolichyl-phosphate-mannose-protein mannosyltransferase activity"/>
    <property type="evidence" value="ECO:0007669"/>
    <property type="project" value="UniProtKB-EC"/>
</dbReference>
<dbReference type="InterPro" id="IPR013618">
    <property type="entry name" value="TMTC_DUF1736"/>
</dbReference>
<comment type="similarity">
    <text evidence="5">Belongs to the TMTC family.</text>
</comment>
<feature type="signal peptide" evidence="18">
    <location>
        <begin position="1"/>
        <end position="18"/>
    </location>
</feature>
<dbReference type="InterPro" id="IPR052384">
    <property type="entry name" value="TMTC_O-mannosyltransferase"/>
</dbReference>
<dbReference type="SMART" id="SM00028">
    <property type="entry name" value="TPR"/>
    <property type="match status" value="8"/>
</dbReference>
<dbReference type="Pfam" id="PF13424">
    <property type="entry name" value="TPR_12"/>
    <property type="match status" value="1"/>
</dbReference>
<feature type="repeat" description="TPR" evidence="16">
    <location>
        <begin position="653"/>
        <end position="686"/>
    </location>
</feature>
<comment type="catalytic activity">
    <reaction evidence="15">
        <text>a di-trans,poly-cis-dolichyl beta-D-mannosyl phosphate + L-seryl-[protein] = 3-O-(alpha-D-mannosyl)-L-seryl-[protein] + a di-trans,poly-cis-dolichyl phosphate + H(+)</text>
        <dbReference type="Rhea" id="RHEA:17377"/>
        <dbReference type="Rhea" id="RHEA-COMP:9863"/>
        <dbReference type="Rhea" id="RHEA-COMP:13546"/>
        <dbReference type="Rhea" id="RHEA-COMP:19498"/>
        <dbReference type="Rhea" id="RHEA-COMP:19501"/>
        <dbReference type="ChEBI" id="CHEBI:15378"/>
        <dbReference type="ChEBI" id="CHEBI:29999"/>
        <dbReference type="ChEBI" id="CHEBI:57683"/>
        <dbReference type="ChEBI" id="CHEBI:58211"/>
        <dbReference type="ChEBI" id="CHEBI:137321"/>
        <dbReference type="EC" id="2.4.1.109"/>
    </reaction>
</comment>
<dbReference type="PANTHER" id="PTHR44216:SF3">
    <property type="entry name" value="PROTEIN O-MANNOSYL-TRANSFERASE TMTC2"/>
    <property type="match status" value="1"/>
</dbReference>
<feature type="transmembrane region" description="Helical" evidence="17">
    <location>
        <begin position="374"/>
        <end position="395"/>
    </location>
</feature>
<keyword evidence="9" id="KW-0677">Repeat</keyword>
<dbReference type="AlphaFoldDB" id="A0A7M7KVG3"/>
<keyword evidence="7" id="KW-0808">Transferase</keyword>
<dbReference type="InterPro" id="IPR019734">
    <property type="entry name" value="TPR_rpt"/>
</dbReference>
<dbReference type="EnsemblMetazoa" id="XM_022815692">
    <property type="protein sequence ID" value="XP_022671427"/>
    <property type="gene ID" value="LOC111254635"/>
</dbReference>
<feature type="transmembrane region" description="Helical" evidence="17">
    <location>
        <begin position="138"/>
        <end position="161"/>
    </location>
</feature>
<feature type="transmembrane region" description="Helical" evidence="17">
    <location>
        <begin position="324"/>
        <end position="341"/>
    </location>
</feature>
<dbReference type="InParanoid" id="A0A7M7KVG3"/>
<dbReference type="EC" id="2.4.1.109" evidence="6"/>
<feature type="transmembrane region" description="Helical" evidence="17">
    <location>
        <begin position="427"/>
        <end position="444"/>
    </location>
</feature>
<feature type="transmembrane region" description="Helical" evidence="17">
    <location>
        <begin position="402"/>
        <end position="421"/>
    </location>
</feature>
<sequence length="805" mass="90222">MAANTTLVVAAAILLATAVYLNTLPADFAYDDNRAIVSNQDVRPTEPLRNVFTNDFWGTPLRHSGSHKSYRPLCVLSFRLNYLLSGMDPRSYHLLNVLLHAMVAALFAWLAGTLFAWEEVPTFLASIMFASHPVHTEAVAGVVGRADVGACAFFLVALFSYMKYCESRDDSVSVESKQHKKTYLRTTLGLTMASMLTKEHGITVLSVCAVYDLLVAQRCNLTDIVNLLRNKRKKGLHLEGIVNLACTAMVLLALRVYLMGLSPPAFSSSDNPAADDKSLLTRTLTFLYLPVVNLQLLCYPKWLCFDWSMGSIPLIRSFQDPRNMLSLFLYAVLTFITSRLLRAVNARADITCNVNNNNEPCQCETNVRIDASVLGMAMLVLPYLPASNLFFYVGFVVAERVLYIPSMGYCILIAIGADYLYKNMPNIKYIWIGTLALLVISYMARTMQRNENWLNEESLYRSGITVNPPKSYGNLGNILSQAGRKSEAEQAYRKALQYRPNMADVHYNLGLLMHEQGRYDEALESYQLAVQYRPTLALAHLNIGLILVILGRKYEAETVFKHTAGIDGTGLKDPKLHEATKTSALYNLGKLYADDGKHRLALKVFERAVTTMPRSYQPQSLYNMIGETYARMENFSEAEKWYLEALKVKPDHVPALLTYAKLLARVNKSADAEKHFKRAIEIRPGDTASYRHYGQFLQDHKRYRDAANVILKAARLVSYDFETVFAAASALREAGRNQEAESLYRKAAQLRPRDHVAHLNLGAMLHVNGKLAEAESAYLAALDIRPGDGQTTSNLAKLKHLLNKQ</sequence>
<evidence type="ECO:0000256" key="17">
    <source>
        <dbReference type="SAM" id="Phobius"/>
    </source>
</evidence>
<feature type="domain" description="DUF1736" evidence="19">
    <location>
        <begin position="262"/>
        <end position="333"/>
    </location>
</feature>
<evidence type="ECO:0000313" key="21">
    <source>
        <dbReference type="Proteomes" id="UP000594260"/>
    </source>
</evidence>
<dbReference type="PROSITE" id="PS50005">
    <property type="entry name" value="TPR"/>
    <property type="match status" value="6"/>
</dbReference>
<dbReference type="InterPro" id="IPR011990">
    <property type="entry name" value="TPR-like_helical_dom_sf"/>
</dbReference>
<evidence type="ECO:0000256" key="11">
    <source>
        <dbReference type="ARBA" id="ARBA00022824"/>
    </source>
</evidence>
<feature type="repeat" description="TPR" evidence="16">
    <location>
        <begin position="503"/>
        <end position="536"/>
    </location>
</feature>
<evidence type="ECO:0000256" key="16">
    <source>
        <dbReference type="PROSITE-ProRule" id="PRU00339"/>
    </source>
</evidence>
<dbReference type="RefSeq" id="XP_022671427.1">
    <property type="nucleotide sequence ID" value="XM_022815692.1"/>
</dbReference>
<dbReference type="Pfam" id="PF13181">
    <property type="entry name" value="TPR_8"/>
    <property type="match status" value="1"/>
</dbReference>
<evidence type="ECO:0000256" key="1">
    <source>
        <dbReference type="ARBA" id="ARBA00003582"/>
    </source>
</evidence>
<evidence type="ECO:0000256" key="7">
    <source>
        <dbReference type="ARBA" id="ARBA00022679"/>
    </source>
</evidence>
<dbReference type="GeneID" id="111254635"/>